<dbReference type="AlphaFoldDB" id="E6Y5Q4"/>
<dbReference type="InterPro" id="IPR005162">
    <property type="entry name" value="Retrotrans_gag_dom"/>
</dbReference>
<dbReference type="Pfam" id="PF03732">
    <property type="entry name" value="Retrotrans_gag"/>
    <property type="match status" value="1"/>
</dbReference>
<evidence type="ECO:0000313" key="3">
    <source>
        <dbReference type="EMBL" id="ADU56214.1"/>
    </source>
</evidence>
<evidence type="ECO:0000259" key="2">
    <source>
        <dbReference type="Pfam" id="PF03732"/>
    </source>
</evidence>
<feature type="region of interest" description="Disordered" evidence="1">
    <location>
        <begin position="1"/>
        <end position="91"/>
    </location>
</feature>
<accession>E6Y5Q4</accession>
<proteinExistence type="predicted"/>
<feature type="domain" description="Retrotransposon gag" evidence="2">
    <location>
        <begin position="204"/>
        <end position="300"/>
    </location>
</feature>
<name>E6Y5Q4_SOLLC</name>
<sequence length="317" mass="35206">MVRTRATTTPTPAPAGQGASEPATGVVARGKVAARGRGRGRGRTSSRGRGRAPSPSDTRAVTPPPTEEVVREGEKGETEQVQNEELPPQPTPEMINQVLAYLSGLSDQGQAPPVFSAPTPPVSEVQHAATMAPRMDASLDIGTFPRLTTGPIMTNDQHELFSKFLKLKPQVFKGAESEDAYDFLVDCHELLHKMGIVERCGVEFVSYQFQGNAKMWWRSHVECQPTEAPPMTWASFSSLFMEKYFPRTLRDRKRDEFLSLEQGRMSVNAYEAKFRALSRYATQLCFSPQERIRRFVKGLRSELRISALQVAATAKSF</sequence>
<feature type="compositionally biased region" description="Basic residues" evidence="1">
    <location>
        <begin position="32"/>
        <end position="50"/>
    </location>
</feature>
<reference evidence="3" key="1">
    <citation type="journal article" date="2011" name="Plant Cell Physiol.">
        <title>Characterization of P450 Carotenoid {beta}- and {varepsilon}-Hydroxylases of Tomato and Transcriptional Regulation of Xanthophyll Biosynthesis in Root, Leaf, Petal and Fruit.</title>
        <authorList>
            <person name="Stigliani A.L."/>
            <person name="Giorio G."/>
            <person name="D'Ambrosio C."/>
        </authorList>
    </citation>
    <scope>NUCLEOTIDE SEQUENCE</scope>
    <source>
        <tissue evidence="3">Leaf</tissue>
    </source>
</reference>
<feature type="compositionally biased region" description="Low complexity" evidence="1">
    <location>
        <begin position="1"/>
        <end position="10"/>
    </location>
</feature>
<evidence type="ECO:0000256" key="1">
    <source>
        <dbReference type="SAM" id="MobiDB-lite"/>
    </source>
</evidence>
<organism evidence="3">
    <name type="scientific">Solanum lycopersicum</name>
    <name type="common">Tomato</name>
    <name type="synonym">Lycopersicon esculentum</name>
    <dbReference type="NCBI Taxonomy" id="4081"/>
    <lineage>
        <taxon>Eukaryota</taxon>
        <taxon>Viridiplantae</taxon>
        <taxon>Streptophyta</taxon>
        <taxon>Embryophyta</taxon>
        <taxon>Tracheophyta</taxon>
        <taxon>Spermatophyta</taxon>
        <taxon>Magnoliopsida</taxon>
        <taxon>eudicotyledons</taxon>
        <taxon>Gunneridae</taxon>
        <taxon>Pentapetalae</taxon>
        <taxon>asterids</taxon>
        <taxon>lamiids</taxon>
        <taxon>Solanales</taxon>
        <taxon>Solanaceae</taxon>
        <taxon>Solanoideae</taxon>
        <taxon>Solaneae</taxon>
        <taxon>Solanum</taxon>
        <taxon>Solanum subgen. Lycopersicon</taxon>
    </lineage>
</organism>
<dbReference type="EMBL" id="EU887843">
    <property type="protein sequence ID" value="ADU56214.1"/>
    <property type="molecule type" value="Genomic_DNA"/>
</dbReference>
<protein>
    <submittedName>
        <fullName evidence="3">Gag-pol polyprotein</fullName>
    </submittedName>
</protein>
<feature type="compositionally biased region" description="Basic and acidic residues" evidence="1">
    <location>
        <begin position="68"/>
        <end position="78"/>
    </location>
</feature>